<reference evidence="6" key="1">
    <citation type="journal article" date="2017" name="Acta Aliment.">
        <title>Plant polysaccharide degrading enzyme system of Thermpbifida cellulosilytica TB100 revealed by de novo genome project data.</title>
        <authorList>
            <person name="Toth A."/>
            <person name="Baka E."/>
            <person name="Luzics S."/>
            <person name="Bata-Vidacs I."/>
            <person name="Nagy I."/>
            <person name="Balint B."/>
            <person name="Herceg R."/>
            <person name="Olasz F."/>
            <person name="Wilk T."/>
            <person name="Nagy T."/>
            <person name="Kriszt B."/>
            <person name="Nagy I."/>
            <person name="Kukolya J."/>
        </authorList>
    </citation>
    <scope>NUCLEOTIDE SEQUENCE [LARGE SCALE GENOMIC DNA]</scope>
    <source>
        <strain evidence="6">TB100</strain>
    </source>
</reference>
<dbReference type="InterPro" id="IPR033412">
    <property type="entry name" value="PFOR_II"/>
</dbReference>
<dbReference type="Proteomes" id="UP000074382">
    <property type="component" value="Unassembled WGS sequence"/>
</dbReference>
<dbReference type="FunFam" id="3.40.920.10:FF:000002">
    <property type="entry name" value="2-oxoglutarate oxidoreductase, alpha subunit"/>
    <property type="match status" value="1"/>
</dbReference>
<dbReference type="FunFam" id="3.40.50.970:FF:000022">
    <property type="entry name" value="2-oxoglutarate ferredoxin oxidoreductase alpha subunit"/>
    <property type="match status" value="1"/>
</dbReference>
<evidence type="ECO:0000256" key="1">
    <source>
        <dbReference type="ARBA" id="ARBA00023002"/>
    </source>
</evidence>
<dbReference type="PATRIC" id="fig|665004.4.peg.2692"/>
<dbReference type="Gene3D" id="3.40.50.920">
    <property type="match status" value="1"/>
</dbReference>
<dbReference type="PANTHER" id="PTHR32154">
    <property type="entry name" value="PYRUVATE-FLAVODOXIN OXIDOREDUCTASE-RELATED"/>
    <property type="match status" value="1"/>
</dbReference>
<dbReference type="InterPro" id="IPR050722">
    <property type="entry name" value="Pyruvate:ferred/Flavod_OxRd"/>
</dbReference>
<dbReference type="Pfam" id="PF01855">
    <property type="entry name" value="POR_N"/>
    <property type="match status" value="1"/>
</dbReference>
<dbReference type="InterPro" id="IPR022367">
    <property type="entry name" value="2-oxoacid/accept_OxRdtase_asu"/>
</dbReference>
<organism evidence="5 6">
    <name type="scientific">Thermobifida cellulosilytica TB100</name>
    <dbReference type="NCBI Taxonomy" id="665004"/>
    <lineage>
        <taxon>Bacteria</taxon>
        <taxon>Bacillati</taxon>
        <taxon>Actinomycetota</taxon>
        <taxon>Actinomycetes</taxon>
        <taxon>Streptosporangiales</taxon>
        <taxon>Nocardiopsidaceae</taxon>
        <taxon>Thermobifida</taxon>
    </lineage>
</organism>
<evidence type="ECO:0000259" key="2">
    <source>
        <dbReference type="Pfam" id="PF01558"/>
    </source>
</evidence>
<dbReference type="SUPFAM" id="SSF53323">
    <property type="entry name" value="Pyruvate-ferredoxin oxidoreductase, PFOR, domain III"/>
    <property type="match status" value="1"/>
</dbReference>
<dbReference type="OrthoDB" id="9794954at2"/>
<proteinExistence type="predicted"/>
<dbReference type="SUPFAM" id="SSF52518">
    <property type="entry name" value="Thiamin diphosphate-binding fold (THDP-binding)"/>
    <property type="match status" value="1"/>
</dbReference>
<dbReference type="CDD" id="cd07034">
    <property type="entry name" value="TPP_PYR_PFOR_IOR-alpha_like"/>
    <property type="match status" value="1"/>
</dbReference>
<dbReference type="PANTHER" id="PTHR32154:SF20">
    <property type="entry name" value="2-OXOGLUTARATE OXIDOREDUCTASE SUBUNIT KORA"/>
    <property type="match status" value="1"/>
</dbReference>
<evidence type="ECO:0000313" key="6">
    <source>
        <dbReference type="Proteomes" id="UP000074382"/>
    </source>
</evidence>
<evidence type="ECO:0000259" key="4">
    <source>
        <dbReference type="Pfam" id="PF17147"/>
    </source>
</evidence>
<dbReference type="InterPro" id="IPR009014">
    <property type="entry name" value="Transketo_C/PFOR_II"/>
</dbReference>
<feature type="domain" description="Pyruvate flavodoxin/ferredoxin oxidoreductase pyrimidine binding" evidence="3">
    <location>
        <begin position="258"/>
        <end position="474"/>
    </location>
</feature>
<dbReference type="STRING" id="665004.AC529_03780"/>
<dbReference type="Gene3D" id="3.40.920.10">
    <property type="entry name" value="Pyruvate-ferredoxin oxidoreductase, PFOR, domain III"/>
    <property type="match status" value="1"/>
</dbReference>
<dbReference type="InterPro" id="IPR002880">
    <property type="entry name" value="Pyrv_Fd/Flavodoxin_OxRdtase_N"/>
</dbReference>
<evidence type="ECO:0000259" key="3">
    <source>
        <dbReference type="Pfam" id="PF01855"/>
    </source>
</evidence>
<comment type="caution">
    <text evidence="5">The sequence shown here is derived from an EMBL/GenBank/DDBJ whole genome shotgun (WGS) entry which is preliminary data.</text>
</comment>
<feature type="domain" description="Pyruvate:ferredoxin oxidoreductase core" evidence="4">
    <location>
        <begin position="515"/>
        <end position="577"/>
    </location>
</feature>
<dbReference type="GO" id="GO:0000287">
    <property type="term" value="F:magnesium ion binding"/>
    <property type="evidence" value="ECO:0007669"/>
    <property type="project" value="UniProtKB-ARBA"/>
</dbReference>
<dbReference type="NCBIfam" id="TIGR03710">
    <property type="entry name" value="OAFO_sf"/>
    <property type="match status" value="1"/>
</dbReference>
<dbReference type="SUPFAM" id="SSF52922">
    <property type="entry name" value="TK C-terminal domain-like"/>
    <property type="match status" value="1"/>
</dbReference>
<protein>
    <submittedName>
        <fullName evidence="5">2-oxoglutarate ferredoxin oxidoreductase subunit alpha</fullName>
    </submittedName>
</protein>
<dbReference type="RefSeq" id="WP_068756673.1">
    <property type="nucleotide sequence ID" value="NZ_KQ950182.1"/>
</dbReference>
<keyword evidence="6" id="KW-1185">Reference proteome</keyword>
<dbReference type="Pfam" id="PF01558">
    <property type="entry name" value="POR"/>
    <property type="match status" value="1"/>
</dbReference>
<dbReference type="Pfam" id="PF17147">
    <property type="entry name" value="PFOR_II"/>
    <property type="match status" value="1"/>
</dbReference>
<sequence>MPKEIQQLDRVIIRFAGDSGDGMQLTGDRFTQETASFGNDLSTLPNFPAEIRAPAGTLPGVSSFQLHFADHDIMTPGDAPNVLVAMNPAALKANLEDLPKGATVIVNTDEFTKRALAKVGYSANPLEDGSLADYKVSPVPLTSLTVKALESFDISKKDAERAKNMFALGLLSWMYNRPTEGTVKFLETKFAKKPEIMKANIAAFKAGWNFGETTEDFAVSYEVKPAALPAGRYRNITGNLALSYGLIAASKLSGLPLFLGSYPITPASDILHELSKHKRFGVRTFQAEDEIAGVGAALGASFGGALGVTTTSGPGMALKAETIGLAVMTELPLVVIDVQRGGPSTGLPTKTEQADLLMAMFGRNGESPLPVLAPRSPSDCFAIAIEAARIATKYRTPVIVLSDGYLANGSEPWRIPDLSELPDLSVEFTTGPNGENGEFLPYLRDPETLARPWAVPGTPGLEHRVGGIEKSDRTGEISYSPANHDLMVRTRQAKVDNIARDIEPLEVDDPTGDARVLALGWGGTYGSIATAVRQVRRSGAKVAHAHLRHLNPFPANLEEVLGRYERVVVPEINMGQLALLLRGRFLVDVISYTKVRGLPFKSEELAGVLQEVIDRAE</sequence>
<evidence type="ECO:0000313" key="5">
    <source>
        <dbReference type="EMBL" id="KUP98080.1"/>
    </source>
</evidence>
<dbReference type="GO" id="GO:0016903">
    <property type="term" value="F:oxidoreductase activity, acting on the aldehyde or oxo group of donors"/>
    <property type="evidence" value="ECO:0007669"/>
    <property type="project" value="InterPro"/>
</dbReference>
<keyword evidence="1" id="KW-0560">Oxidoreductase</keyword>
<name>A0A147KL77_THECS</name>
<dbReference type="InterPro" id="IPR002869">
    <property type="entry name" value="Pyrv_flavodox_OxRed_cen"/>
</dbReference>
<dbReference type="EMBL" id="LGEM01000016">
    <property type="protein sequence ID" value="KUP98080.1"/>
    <property type="molecule type" value="Genomic_DNA"/>
</dbReference>
<dbReference type="AlphaFoldDB" id="A0A147KL77"/>
<dbReference type="Gene3D" id="3.40.50.970">
    <property type="match status" value="1"/>
</dbReference>
<dbReference type="InterPro" id="IPR029061">
    <property type="entry name" value="THDP-binding"/>
</dbReference>
<accession>A0A147KL77</accession>
<dbReference type="InterPro" id="IPR019752">
    <property type="entry name" value="Pyrv/ketoisovalerate_OxRed_cat"/>
</dbReference>
<feature type="domain" description="Pyruvate/ketoisovalerate oxidoreductase catalytic" evidence="2">
    <location>
        <begin position="20"/>
        <end position="207"/>
    </location>
</feature>
<dbReference type="GO" id="GO:0006979">
    <property type="term" value="P:response to oxidative stress"/>
    <property type="evidence" value="ECO:0007669"/>
    <property type="project" value="TreeGrafter"/>
</dbReference>
<gene>
    <name evidence="5" type="ORF">AC529_03780</name>
</gene>